<dbReference type="Proteomes" id="UP001595579">
    <property type="component" value="Unassembled WGS sequence"/>
</dbReference>
<dbReference type="PANTHER" id="PTHR47237:SF2">
    <property type="entry name" value="BLL4206 PROTEIN"/>
    <property type="match status" value="1"/>
</dbReference>
<keyword evidence="3" id="KW-1185">Reference proteome</keyword>
<proteinExistence type="predicted"/>
<dbReference type="EMBL" id="JBHRUG010000002">
    <property type="protein sequence ID" value="MFC3282305.1"/>
    <property type="molecule type" value="Genomic_DNA"/>
</dbReference>
<dbReference type="PROSITE" id="PS51186">
    <property type="entry name" value="GNAT"/>
    <property type="match status" value="1"/>
</dbReference>
<gene>
    <name evidence="2" type="ORF">ACFOEV_01605</name>
</gene>
<organism evidence="2 3">
    <name type="scientific">Litchfieldella rifensis</name>
    <dbReference type="NCBI Taxonomy" id="762643"/>
    <lineage>
        <taxon>Bacteria</taxon>
        <taxon>Pseudomonadati</taxon>
        <taxon>Pseudomonadota</taxon>
        <taxon>Gammaproteobacteria</taxon>
        <taxon>Oceanospirillales</taxon>
        <taxon>Halomonadaceae</taxon>
        <taxon>Litchfieldella</taxon>
    </lineage>
</organism>
<dbReference type="SUPFAM" id="SSF55729">
    <property type="entry name" value="Acyl-CoA N-acyltransferases (Nat)"/>
    <property type="match status" value="1"/>
</dbReference>
<dbReference type="InterPro" id="IPR016181">
    <property type="entry name" value="Acyl_CoA_acyltransferase"/>
</dbReference>
<dbReference type="InterPro" id="IPR000182">
    <property type="entry name" value="GNAT_dom"/>
</dbReference>
<evidence type="ECO:0000259" key="1">
    <source>
        <dbReference type="PROSITE" id="PS51186"/>
    </source>
</evidence>
<comment type="caution">
    <text evidence="2">The sequence shown here is derived from an EMBL/GenBank/DDBJ whole genome shotgun (WGS) entry which is preliminary data.</text>
</comment>
<dbReference type="InterPro" id="IPR041496">
    <property type="entry name" value="YitH/HolE_GNAT"/>
</dbReference>
<dbReference type="RefSeq" id="WP_386770924.1">
    <property type="nucleotide sequence ID" value="NZ_JBHRUG010000002.1"/>
</dbReference>
<evidence type="ECO:0000313" key="2">
    <source>
        <dbReference type="EMBL" id="MFC3282305.1"/>
    </source>
</evidence>
<keyword evidence="2" id="KW-0012">Acyltransferase</keyword>
<dbReference type="Gene3D" id="3.40.630.30">
    <property type="match status" value="1"/>
</dbReference>
<sequence length="294" mass="31799">MSVSNEMSKRLQTYELTIRDIQEADIDKLHQLSVGVGWPHRPDDWRLLLQLGKGYVGCDKIGRIVGSAMWFPMGDDFVTIGMVITSPRLQALGAGRWLMEHVMRECSGRYIQLNAPQAAHRLYESLAFKPVAVVHQHQGEAVEPGEVPMPAGAQIRTLAATDLVDMAQLDKAAFGADRTTILAALLDRSNGTVLMRDGGMAGFALCRKFGRGHVVGPVVASDAADAIALTAPHVAAHAGSFLRVDTAQTMGGFTDFLNHCGLSEFDRVTTMSREPSPRDDTGVYTFALAGHTLG</sequence>
<keyword evidence="2" id="KW-0808">Transferase</keyword>
<dbReference type="GO" id="GO:0016746">
    <property type="term" value="F:acyltransferase activity"/>
    <property type="evidence" value="ECO:0007669"/>
    <property type="project" value="UniProtKB-KW"/>
</dbReference>
<reference evidence="3" key="1">
    <citation type="journal article" date="2019" name="Int. J. Syst. Evol. Microbiol.">
        <title>The Global Catalogue of Microorganisms (GCM) 10K type strain sequencing project: providing services to taxonomists for standard genome sequencing and annotation.</title>
        <authorList>
            <consortium name="The Broad Institute Genomics Platform"/>
            <consortium name="The Broad Institute Genome Sequencing Center for Infectious Disease"/>
            <person name="Wu L."/>
            <person name="Ma J."/>
        </authorList>
    </citation>
    <scope>NUCLEOTIDE SEQUENCE [LARGE SCALE GENOMIC DNA]</scope>
    <source>
        <strain evidence="3">CECT 7698</strain>
    </source>
</reference>
<dbReference type="CDD" id="cd04301">
    <property type="entry name" value="NAT_SF"/>
    <property type="match status" value="1"/>
</dbReference>
<accession>A0ABV7LJA0</accession>
<dbReference type="Pfam" id="PF18014">
    <property type="entry name" value="Acetyltransf_18"/>
    <property type="match status" value="1"/>
</dbReference>
<evidence type="ECO:0000313" key="3">
    <source>
        <dbReference type="Proteomes" id="UP001595579"/>
    </source>
</evidence>
<dbReference type="Pfam" id="PF00583">
    <property type="entry name" value="Acetyltransf_1"/>
    <property type="match status" value="1"/>
</dbReference>
<dbReference type="PANTHER" id="PTHR47237">
    <property type="entry name" value="SLL0310 PROTEIN"/>
    <property type="match status" value="1"/>
</dbReference>
<name>A0ABV7LJA0_9GAMM</name>
<dbReference type="Gene3D" id="3.40.630.90">
    <property type="match status" value="1"/>
</dbReference>
<dbReference type="EC" id="2.3.1.-" evidence="2"/>
<feature type="domain" description="N-acetyltransferase" evidence="1">
    <location>
        <begin position="16"/>
        <end position="154"/>
    </location>
</feature>
<dbReference type="InterPro" id="IPR052729">
    <property type="entry name" value="Acyl/Acetyltrans_Enzymes"/>
</dbReference>
<protein>
    <submittedName>
        <fullName evidence="2">GNAT family N-acetyltransferase</fullName>
        <ecNumber evidence="2">2.3.1.-</ecNumber>
    </submittedName>
</protein>